<organism evidence="3 4">
    <name type="scientific">Amnibacterium soli</name>
    <dbReference type="NCBI Taxonomy" id="1282736"/>
    <lineage>
        <taxon>Bacteria</taxon>
        <taxon>Bacillati</taxon>
        <taxon>Actinomycetota</taxon>
        <taxon>Actinomycetes</taxon>
        <taxon>Micrococcales</taxon>
        <taxon>Microbacteriaceae</taxon>
        <taxon>Amnibacterium</taxon>
    </lineage>
</organism>
<keyword evidence="2" id="KW-0812">Transmembrane</keyword>
<protein>
    <submittedName>
        <fullName evidence="3">Uncharacterized protein</fullName>
    </submittedName>
</protein>
<proteinExistence type="predicted"/>
<evidence type="ECO:0000256" key="1">
    <source>
        <dbReference type="SAM" id="MobiDB-lite"/>
    </source>
</evidence>
<dbReference type="EMBL" id="BAABLP010000001">
    <property type="protein sequence ID" value="GAA4738603.1"/>
    <property type="molecule type" value="Genomic_DNA"/>
</dbReference>
<keyword evidence="4" id="KW-1185">Reference proteome</keyword>
<gene>
    <name evidence="3" type="ORF">GCM10025783_06560</name>
</gene>
<evidence type="ECO:0000313" key="4">
    <source>
        <dbReference type="Proteomes" id="UP001500121"/>
    </source>
</evidence>
<dbReference type="RefSeq" id="WP_345479509.1">
    <property type="nucleotide sequence ID" value="NZ_BAABLP010000001.1"/>
</dbReference>
<evidence type="ECO:0000256" key="2">
    <source>
        <dbReference type="SAM" id="Phobius"/>
    </source>
</evidence>
<dbReference type="Proteomes" id="UP001500121">
    <property type="component" value="Unassembled WGS sequence"/>
</dbReference>
<name>A0ABP8YX05_9MICO</name>
<reference evidence="4" key="1">
    <citation type="journal article" date="2019" name="Int. J. Syst. Evol. Microbiol.">
        <title>The Global Catalogue of Microorganisms (GCM) 10K type strain sequencing project: providing services to taxonomists for standard genome sequencing and annotation.</title>
        <authorList>
            <consortium name="The Broad Institute Genomics Platform"/>
            <consortium name="The Broad Institute Genome Sequencing Center for Infectious Disease"/>
            <person name="Wu L."/>
            <person name="Ma J."/>
        </authorList>
    </citation>
    <scope>NUCLEOTIDE SEQUENCE [LARGE SCALE GENOMIC DNA]</scope>
    <source>
        <strain evidence="4">JCM 19015</strain>
    </source>
</reference>
<sequence>MIAGLLSALAVLAGPQAVSAESLLAAGLVTALLAVVVVLRAASAPPSAPSRGSTAADFPSLRVLLRATSPDAEGHPRARAPGTTR</sequence>
<accession>A0ABP8YX05</accession>
<comment type="caution">
    <text evidence="3">The sequence shown here is derived from an EMBL/GenBank/DDBJ whole genome shotgun (WGS) entry which is preliminary data.</text>
</comment>
<keyword evidence="2" id="KW-1133">Transmembrane helix</keyword>
<feature type="region of interest" description="Disordered" evidence="1">
    <location>
        <begin position="66"/>
        <end position="85"/>
    </location>
</feature>
<keyword evidence="2" id="KW-0472">Membrane</keyword>
<feature type="transmembrane region" description="Helical" evidence="2">
    <location>
        <begin position="23"/>
        <end position="42"/>
    </location>
</feature>
<evidence type="ECO:0000313" key="3">
    <source>
        <dbReference type="EMBL" id="GAA4738603.1"/>
    </source>
</evidence>